<dbReference type="Pfam" id="PF01590">
    <property type="entry name" value="GAF"/>
    <property type="match status" value="1"/>
</dbReference>
<evidence type="ECO:0000256" key="3">
    <source>
        <dbReference type="ARBA" id="ARBA00022500"/>
    </source>
</evidence>
<dbReference type="GO" id="GO:0005886">
    <property type="term" value="C:plasma membrane"/>
    <property type="evidence" value="ECO:0007669"/>
    <property type="project" value="UniProtKB-SubCell"/>
</dbReference>
<evidence type="ECO:0000259" key="14">
    <source>
        <dbReference type="PROSITE" id="PS50885"/>
    </source>
</evidence>
<dbReference type="CDD" id="cd06225">
    <property type="entry name" value="HAMP"/>
    <property type="match status" value="1"/>
</dbReference>
<evidence type="ECO:0000256" key="1">
    <source>
        <dbReference type="ARBA" id="ARBA00004651"/>
    </source>
</evidence>
<evidence type="ECO:0000313" key="15">
    <source>
        <dbReference type="EMBL" id="PHK05812.1"/>
    </source>
</evidence>
<dbReference type="Pfam" id="PF00672">
    <property type="entry name" value="HAMP"/>
    <property type="match status" value="1"/>
</dbReference>
<keyword evidence="5 11" id="KW-1133">Transmembrane helix</keyword>
<dbReference type="EMBL" id="LAHD01000012">
    <property type="protein sequence ID" value="PHK05812.1"/>
    <property type="molecule type" value="Genomic_DNA"/>
</dbReference>
<dbReference type="SMART" id="SM00283">
    <property type="entry name" value="MA"/>
    <property type="match status" value="1"/>
</dbReference>
<evidence type="ECO:0000256" key="4">
    <source>
        <dbReference type="ARBA" id="ARBA00022692"/>
    </source>
</evidence>
<keyword evidence="2" id="KW-1003">Cell membrane</keyword>
<dbReference type="GO" id="GO:0007165">
    <property type="term" value="P:signal transduction"/>
    <property type="evidence" value="ECO:0007669"/>
    <property type="project" value="UniProtKB-KW"/>
</dbReference>
<dbReference type="RefSeq" id="WP_099068041.1">
    <property type="nucleotide sequence ID" value="NZ_LAHD01000012.1"/>
</dbReference>
<dbReference type="InterPro" id="IPR033479">
    <property type="entry name" value="dCache_1"/>
</dbReference>
<feature type="transmembrane region" description="Helical" evidence="11">
    <location>
        <begin position="61"/>
        <end position="84"/>
    </location>
</feature>
<feature type="domain" description="HAMP" evidence="14">
    <location>
        <begin position="612"/>
        <end position="663"/>
    </location>
</feature>
<comment type="subcellular location">
    <subcellularLocation>
        <location evidence="1">Cell membrane</location>
        <topology evidence="1">Multi-pass membrane protein</topology>
    </subcellularLocation>
</comment>
<dbReference type="SUPFAM" id="SSF55781">
    <property type="entry name" value="GAF domain-like"/>
    <property type="match status" value="1"/>
</dbReference>
<dbReference type="SMART" id="SM00304">
    <property type="entry name" value="HAMP"/>
    <property type="match status" value="2"/>
</dbReference>
<evidence type="ECO:0000256" key="11">
    <source>
        <dbReference type="SAM" id="Phobius"/>
    </source>
</evidence>
<dbReference type="Gene3D" id="3.30.450.20">
    <property type="entry name" value="PAS domain"/>
    <property type="match status" value="1"/>
</dbReference>
<dbReference type="InterPro" id="IPR003018">
    <property type="entry name" value="GAF"/>
</dbReference>
<comment type="similarity">
    <text evidence="8">Belongs to the methyl-accepting chemotaxis (MCP) protein family.</text>
</comment>
<evidence type="ECO:0000256" key="5">
    <source>
        <dbReference type="ARBA" id="ARBA00022989"/>
    </source>
</evidence>
<accession>A0A9Q5ZF79</accession>
<dbReference type="SUPFAM" id="SSF58104">
    <property type="entry name" value="Methyl-accepting chemotaxis protein (MCP) signaling domain"/>
    <property type="match status" value="1"/>
</dbReference>
<keyword evidence="3" id="KW-0145">Chemotaxis</keyword>
<evidence type="ECO:0000256" key="7">
    <source>
        <dbReference type="ARBA" id="ARBA00023224"/>
    </source>
</evidence>
<dbReference type="InterPro" id="IPR029151">
    <property type="entry name" value="Sensor-like_sf"/>
</dbReference>
<dbReference type="SUPFAM" id="SSF103190">
    <property type="entry name" value="Sensory domain-like"/>
    <property type="match status" value="1"/>
</dbReference>
<dbReference type="PROSITE" id="PS50046">
    <property type="entry name" value="PHYTOCHROME_2"/>
    <property type="match status" value="1"/>
</dbReference>
<evidence type="ECO:0000256" key="8">
    <source>
        <dbReference type="ARBA" id="ARBA00029447"/>
    </source>
</evidence>
<keyword evidence="7 9" id="KW-0807">Transducer</keyword>
<evidence type="ECO:0000259" key="12">
    <source>
        <dbReference type="PROSITE" id="PS50046"/>
    </source>
</evidence>
<dbReference type="InterPro" id="IPR016132">
    <property type="entry name" value="Phyto_chromo_attachment"/>
</dbReference>
<dbReference type="Gene3D" id="6.10.340.10">
    <property type="match status" value="1"/>
</dbReference>
<dbReference type="FunFam" id="1.10.287.950:FF:000001">
    <property type="entry name" value="Methyl-accepting chemotaxis sensory transducer"/>
    <property type="match status" value="1"/>
</dbReference>
<dbReference type="SMART" id="SM00065">
    <property type="entry name" value="GAF"/>
    <property type="match status" value="1"/>
</dbReference>
<evidence type="ECO:0000256" key="2">
    <source>
        <dbReference type="ARBA" id="ARBA00022475"/>
    </source>
</evidence>
<reference evidence="15 16" key="1">
    <citation type="submission" date="2015-02" db="EMBL/GenBank/DDBJ databases">
        <title>Nostoc linckia genome annotation.</title>
        <authorList>
            <person name="Zhou Z."/>
        </authorList>
    </citation>
    <scope>NUCLEOTIDE SEQUENCE [LARGE SCALE GENOMIC DNA]</scope>
    <source>
        <strain evidence="16">z8</strain>
    </source>
</reference>
<dbReference type="PROSITE" id="PS50111">
    <property type="entry name" value="CHEMOTAXIS_TRANSDUC_2"/>
    <property type="match status" value="1"/>
</dbReference>
<dbReference type="PANTHER" id="PTHR32089:SF114">
    <property type="entry name" value="METHYL-ACCEPTING CHEMOTAXIS PROTEIN MCPB"/>
    <property type="match status" value="1"/>
</dbReference>
<proteinExistence type="inferred from homology"/>
<dbReference type="InterPro" id="IPR029016">
    <property type="entry name" value="GAF-like_dom_sf"/>
</dbReference>
<evidence type="ECO:0000256" key="6">
    <source>
        <dbReference type="ARBA" id="ARBA00023136"/>
    </source>
</evidence>
<feature type="domain" description="Methyl-accepting transducer" evidence="13">
    <location>
        <begin position="668"/>
        <end position="904"/>
    </location>
</feature>
<comment type="caution">
    <text evidence="15">The sequence shown here is derived from an EMBL/GenBank/DDBJ whole genome shotgun (WGS) entry which is preliminary data.</text>
</comment>
<dbReference type="GeneID" id="57093166"/>
<dbReference type="Pfam" id="PF02743">
    <property type="entry name" value="dCache_1"/>
    <property type="match status" value="1"/>
</dbReference>
<dbReference type="AlphaFoldDB" id="A0A9Q5ZF79"/>
<dbReference type="SUPFAM" id="SSF158472">
    <property type="entry name" value="HAMP domain-like"/>
    <property type="match status" value="1"/>
</dbReference>
<evidence type="ECO:0000256" key="10">
    <source>
        <dbReference type="SAM" id="MobiDB-lite"/>
    </source>
</evidence>
<feature type="domain" description="Phytochrome chromophore attachment site" evidence="12">
    <location>
        <begin position="439"/>
        <end position="579"/>
    </location>
</feature>
<evidence type="ECO:0000259" key="13">
    <source>
        <dbReference type="PROSITE" id="PS50111"/>
    </source>
</evidence>
<dbReference type="Pfam" id="PF00015">
    <property type="entry name" value="MCPsignal"/>
    <property type="match status" value="1"/>
</dbReference>
<evidence type="ECO:0000256" key="9">
    <source>
        <dbReference type="PROSITE-ProRule" id="PRU00284"/>
    </source>
</evidence>
<organism evidence="15 16">
    <name type="scientific">Nostoc linckia z8</name>
    <dbReference type="NCBI Taxonomy" id="1628746"/>
    <lineage>
        <taxon>Bacteria</taxon>
        <taxon>Bacillati</taxon>
        <taxon>Cyanobacteriota</taxon>
        <taxon>Cyanophyceae</taxon>
        <taxon>Nostocales</taxon>
        <taxon>Nostocaceae</taxon>
        <taxon>Nostoc</taxon>
    </lineage>
</organism>
<dbReference type="Proteomes" id="UP000222310">
    <property type="component" value="Unassembled WGS sequence"/>
</dbReference>
<name>A0A9Q5ZF79_NOSLI</name>
<gene>
    <name evidence="15" type="ORF">VF08_06425</name>
</gene>
<feature type="region of interest" description="Disordered" evidence="10">
    <location>
        <begin position="1"/>
        <end position="22"/>
    </location>
</feature>
<dbReference type="CDD" id="cd11386">
    <property type="entry name" value="MCP_signal"/>
    <property type="match status" value="1"/>
</dbReference>
<dbReference type="Gene3D" id="3.30.450.40">
    <property type="match status" value="1"/>
</dbReference>
<dbReference type="Gene3D" id="1.10.287.950">
    <property type="entry name" value="Methyl-accepting chemotaxis protein"/>
    <property type="match status" value="1"/>
</dbReference>
<dbReference type="CDD" id="cd18773">
    <property type="entry name" value="PDC1_HK_sensor"/>
    <property type="match status" value="1"/>
</dbReference>
<sequence>MFNKTNTNNGSSPQNRTSLISSQKVTGSVVKLPNKVTTETASNSGNQAFGYFTRLSLVKKATILAIAIGTLPVLAIGAVAFGFANKSITKQITQSQQAQATGLSDKINRFMLERYGDIQVISSLPFLTNSQASNTTTNQEKQAVLNRIVEAYQAYDSVAIFDRLGNLIVQSTGEVLENQKDESYFQEVLQKDAPVISNPETITNTGAVNIYIAAPIKNTYTGQTIGVVRAQLPGKSLDEVIKNYAVNGQKYQLLDAAGTIFLSPQPKLLGKQAKTEYRNLAKLLTAKKVDSFIEVPKNYQKQQLVSYVPSTKFNGLPDLNWQVLLSTDTAIVFEPQRQLLWIIGIGTGLTALIVAAIASWLAKRTAQPILNATAALTKLNQGKLNTRLDTARGDELGVLSANINQIAEQLEVLSQEQELDVEDTNLLTDITLKIRKILKPEEIYQTAVKEVHREIKTDRVIVYRLNSDTKNGVVVAESLSGNWPELMGVQIDDPYFWEHHVENYQDNRLQAVANIYLDQNLKNADSYIQLLDKFAVKGYLIAPIIIQEQIFGLLIAHNCQTSRVWQQPEINLFQQIATQIGYALEQAKLLEQIEQTKNVVLKGSDDEQQEKEVLQQQLLELLDDIEGAATGDLTVRADVTAGEIGTVADFFNSIVESLRDIVTQVKQAATQVNSAIGSNEGAIRQLAEEALTQATQINCTLDAVDQMTKSMQAVAESAEKAAFIANDAAHNATQSGHAMDLTVQNILSMRETVAETAKKVKRLGESSQQISRVVSLINQIAIQTNLLAINAGIEAARAGEEGQGFAVVAEEVGELAIRSAAATQEIEEIVGNIQRETSEVVQAMEIGTTQVVEGTRIVEEAKESLSQILDVSRQIDFLVQSISTATASQVETSQSVSQLMKDIAAVSQRTSDSSVQISQSLQQTVEISQQLQETVGTFKVS</sequence>
<evidence type="ECO:0000313" key="16">
    <source>
        <dbReference type="Proteomes" id="UP000222310"/>
    </source>
</evidence>
<keyword evidence="4 11" id="KW-0812">Transmembrane</keyword>
<dbReference type="InterPro" id="IPR004089">
    <property type="entry name" value="MCPsignal_dom"/>
</dbReference>
<dbReference type="InterPro" id="IPR003660">
    <property type="entry name" value="HAMP_dom"/>
</dbReference>
<feature type="domain" description="HAMP" evidence="14">
    <location>
        <begin position="363"/>
        <end position="415"/>
    </location>
</feature>
<dbReference type="PANTHER" id="PTHR32089">
    <property type="entry name" value="METHYL-ACCEPTING CHEMOTAXIS PROTEIN MCPB"/>
    <property type="match status" value="1"/>
</dbReference>
<dbReference type="GO" id="GO:0006935">
    <property type="term" value="P:chemotaxis"/>
    <property type="evidence" value="ECO:0007669"/>
    <property type="project" value="UniProtKB-KW"/>
</dbReference>
<protein>
    <submittedName>
        <fullName evidence="15">Chemotaxis protein</fullName>
    </submittedName>
</protein>
<keyword evidence="6 11" id="KW-0472">Membrane</keyword>
<dbReference type="PROSITE" id="PS50885">
    <property type="entry name" value="HAMP"/>
    <property type="match status" value="2"/>
</dbReference>
<feature type="transmembrane region" description="Helical" evidence="11">
    <location>
        <begin position="339"/>
        <end position="362"/>
    </location>
</feature>